<keyword evidence="1" id="KW-0238">DNA-binding</keyword>
<comment type="caution">
    <text evidence="1">The sequence shown here is derived from an EMBL/GenBank/DDBJ whole genome shotgun (WGS) entry which is preliminary data.</text>
</comment>
<dbReference type="EMBL" id="JAHZIK010000270">
    <property type="protein sequence ID" value="MBW7454900.1"/>
    <property type="molecule type" value="Genomic_DNA"/>
</dbReference>
<dbReference type="InterPro" id="IPR058532">
    <property type="entry name" value="YjbR/MT2646/Rv2570-like"/>
</dbReference>
<dbReference type="SUPFAM" id="SSF142906">
    <property type="entry name" value="YjbR-like"/>
    <property type="match status" value="1"/>
</dbReference>
<dbReference type="InterPro" id="IPR007351">
    <property type="entry name" value="YjbR"/>
</dbReference>
<keyword evidence="2" id="KW-1185">Reference proteome</keyword>
<dbReference type="PANTHER" id="PTHR35145:SF1">
    <property type="entry name" value="CYTOPLASMIC PROTEIN"/>
    <property type="match status" value="1"/>
</dbReference>
<dbReference type="GO" id="GO:0003677">
    <property type="term" value="F:DNA binding"/>
    <property type="evidence" value="ECO:0007669"/>
    <property type="project" value="UniProtKB-KW"/>
</dbReference>
<dbReference type="Pfam" id="PF04237">
    <property type="entry name" value="YjbR"/>
    <property type="match status" value="1"/>
</dbReference>
<dbReference type="Proteomes" id="UP001519887">
    <property type="component" value="Unassembled WGS sequence"/>
</dbReference>
<accession>A0ABS7C1Y7</accession>
<dbReference type="RefSeq" id="WP_210045285.1">
    <property type="nucleotide sequence ID" value="NZ_JBHLVU010000013.1"/>
</dbReference>
<dbReference type="PANTHER" id="PTHR35145">
    <property type="entry name" value="CYTOPLASMIC PROTEIN-RELATED"/>
    <property type="match status" value="1"/>
</dbReference>
<proteinExistence type="predicted"/>
<dbReference type="InterPro" id="IPR038056">
    <property type="entry name" value="YjbR-like_sf"/>
</dbReference>
<gene>
    <name evidence="1" type="ORF">K0U00_12735</name>
</gene>
<evidence type="ECO:0000313" key="1">
    <source>
        <dbReference type="EMBL" id="MBW7454900.1"/>
    </source>
</evidence>
<evidence type="ECO:0000313" key="2">
    <source>
        <dbReference type="Proteomes" id="UP001519887"/>
    </source>
</evidence>
<protein>
    <submittedName>
        <fullName evidence="1">MmcQ/YjbR family DNA-binding protein</fullName>
    </submittedName>
</protein>
<sequence length="114" mass="12541">MEMLTDYCLDKPGAVKEYPFGPGTMVVKVGGKIFAFLSGQAISLKCDPVIAENLREQHEAVTPGYHLNKKHWNSIRVDGSLTGEEIKSMIDHSYELVYKGLPKAAREQMGSGGK</sequence>
<reference evidence="1 2" key="1">
    <citation type="submission" date="2021-07" db="EMBL/GenBank/DDBJ databases">
        <title>Paenibacillus radiodurans sp. nov., isolated from the southeastern edge of Tengger Desert.</title>
        <authorList>
            <person name="Zhang G."/>
        </authorList>
    </citation>
    <scope>NUCLEOTIDE SEQUENCE [LARGE SCALE GENOMIC DNA]</scope>
    <source>
        <strain evidence="1 2">CCM 7311</strain>
    </source>
</reference>
<dbReference type="Gene3D" id="3.90.1150.30">
    <property type="match status" value="1"/>
</dbReference>
<name>A0ABS7C1Y7_9BACL</name>
<organism evidence="1 2">
    <name type="scientific">Paenibacillus sepulcri</name>
    <dbReference type="NCBI Taxonomy" id="359917"/>
    <lineage>
        <taxon>Bacteria</taxon>
        <taxon>Bacillati</taxon>
        <taxon>Bacillota</taxon>
        <taxon>Bacilli</taxon>
        <taxon>Bacillales</taxon>
        <taxon>Paenibacillaceae</taxon>
        <taxon>Paenibacillus</taxon>
    </lineage>
</organism>